<dbReference type="AlphaFoldDB" id="A0A834R4T6"/>
<dbReference type="EMBL" id="WVUK01000064">
    <property type="protein sequence ID" value="KAF7489710.1"/>
    <property type="molecule type" value="Genomic_DNA"/>
</dbReference>
<dbReference type="Proteomes" id="UP000070412">
    <property type="component" value="Unassembled WGS sequence"/>
</dbReference>
<reference evidence="4" key="3">
    <citation type="submission" date="2022-06" db="UniProtKB">
        <authorList>
            <consortium name="EnsemblMetazoa"/>
        </authorList>
    </citation>
    <scope>IDENTIFICATION</scope>
</reference>
<evidence type="ECO:0000259" key="2">
    <source>
        <dbReference type="PROSITE" id="PS50227"/>
    </source>
</evidence>
<keyword evidence="5" id="KW-1185">Reference proteome</keyword>
<gene>
    <name evidence="3" type="ORF">SSS_5017</name>
</gene>
<proteinExistence type="predicted"/>
<feature type="region of interest" description="Disordered" evidence="1">
    <location>
        <begin position="81"/>
        <end position="111"/>
    </location>
</feature>
<sequence>MNSSAFFARNSSNESFDESIDTKLSNWITKIISNENESISIECQIMMILNNSLNLTDLLHRTENVESKSIDRITKELFDSLSQTDRDPNNQTTTAMMSNESTVSSSSSSSWLSSTFSLGSTKIRSKLPSMDNQNALKNSKIQCGTAWDGFYCWPQSMPGTIMMKSCRDIFDSVGELPKVEIDDQSYNNGILISKFHHYALFDFKGPQSIFAIFI</sequence>
<evidence type="ECO:0000313" key="4">
    <source>
        <dbReference type="EnsemblMetazoa" id="KAF7489710.1"/>
    </source>
</evidence>
<reference evidence="5" key="1">
    <citation type="journal article" date="2020" name="PLoS Negl. Trop. Dis.">
        <title>High-quality nuclear genome for Sarcoptes scabiei-A critical resource for a neglected parasite.</title>
        <authorList>
            <person name="Korhonen P.K."/>
            <person name="Gasser R.B."/>
            <person name="Ma G."/>
            <person name="Wang T."/>
            <person name="Stroehlein A.J."/>
            <person name="Young N.D."/>
            <person name="Ang C.S."/>
            <person name="Fernando D.D."/>
            <person name="Lu H.C."/>
            <person name="Taylor S."/>
            <person name="Reynolds S.L."/>
            <person name="Mofiz E."/>
            <person name="Najaraj S.H."/>
            <person name="Gowda H."/>
            <person name="Madugundu A."/>
            <person name="Renuse S."/>
            <person name="Holt D."/>
            <person name="Pandey A."/>
            <person name="Papenfuss A.T."/>
            <person name="Fischer K."/>
        </authorList>
    </citation>
    <scope>NUCLEOTIDE SEQUENCE [LARGE SCALE GENOMIC DNA]</scope>
</reference>
<name>A0A834R4T6_SARSC</name>
<dbReference type="GO" id="GO:0004930">
    <property type="term" value="F:G protein-coupled receptor activity"/>
    <property type="evidence" value="ECO:0007669"/>
    <property type="project" value="InterPro"/>
</dbReference>
<feature type="domain" description="G-protein coupled receptors family 2 profile 1" evidence="2">
    <location>
        <begin position="122"/>
        <end position="170"/>
    </location>
</feature>
<accession>A0A834R4T6</accession>
<dbReference type="InterPro" id="IPR001879">
    <property type="entry name" value="GPCR_2_extracellular_dom"/>
</dbReference>
<dbReference type="PROSITE" id="PS50227">
    <property type="entry name" value="G_PROTEIN_RECEP_F2_3"/>
    <property type="match status" value="1"/>
</dbReference>
<dbReference type="SUPFAM" id="SSF111418">
    <property type="entry name" value="Hormone receptor domain"/>
    <property type="match status" value="1"/>
</dbReference>
<dbReference type="EnsemblMetazoa" id="SSS_5017s_mrna">
    <property type="protein sequence ID" value="KAF7489710.1"/>
    <property type="gene ID" value="SSS_5017"/>
</dbReference>
<organism evidence="3">
    <name type="scientific">Sarcoptes scabiei</name>
    <name type="common">Itch mite</name>
    <name type="synonym">Acarus scabiei</name>
    <dbReference type="NCBI Taxonomy" id="52283"/>
    <lineage>
        <taxon>Eukaryota</taxon>
        <taxon>Metazoa</taxon>
        <taxon>Ecdysozoa</taxon>
        <taxon>Arthropoda</taxon>
        <taxon>Chelicerata</taxon>
        <taxon>Arachnida</taxon>
        <taxon>Acari</taxon>
        <taxon>Acariformes</taxon>
        <taxon>Sarcoptiformes</taxon>
        <taxon>Astigmata</taxon>
        <taxon>Psoroptidia</taxon>
        <taxon>Sarcoptoidea</taxon>
        <taxon>Sarcoptidae</taxon>
        <taxon>Sarcoptinae</taxon>
        <taxon>Sarcoptes</taxon>
    </lineage>
</organism>
<dbReference type="InterPro" id="IPR036445">
    <property type="entry name" value="GPCR_2_extracell_dom_sf"/>
</dbReference>
<dbReference type="GO" id="GO:0016020">
    <property type="term" value="C:membrane"/>
    <property type="evidence" value="ECO:0007669"/>
    <property type="project" value="InterPro"/>
</dbReference>
<dbReference type="Gene3D" id="4.10.1240.10">
    <property type="entry name" value="GPCR, family 2, extracellular hormone receptor domain"/>
    <property type="match status" value="1"/>
</dbReference>
<evidence type="ECO:0000313" key="3">
    <source>
        <dbReference type="EMBL" id="KAF7489710.1"/>
    </source>
</evidence>
<evidence type="ECO:0000256" key="1">
    <source>
        <dbReference type="SAM" id="MobiDB-lite"/>
    </source>
</evidence>
<reference evidence="3" key="2">
    <citation type="submission" date="2020-01" db="EMBL/GenBank/DDBJ databases">
        <authorList>
            <person name="Korhonen P.K.K."/>
            <person name="Guangxu M.G."/>
            <person name="Wang T.W."/>
            <person name="Stroehlein A.J.S."/>
            <person name="Young N.D."/>
            <person name="Ang C.-S.A."/>
            <person name="Fernando D.W.F."/>
            <person name="Lu H.L."/>
            <person name="Taylor S.T."/>
            <person name="Ehtesham M.E.M."/>
            <person name="Najaraj S.H.N."/>
            <person name="Harsha G.H.G."/>
            <person name="Madugundu A.M."/>
            <person name="Renuse S.R."/>
            <person name="Holt D.H."/>
            <person name="Pandey A.P."/>
            <person name="Papenfuss A.P."/>
            <person name="Gasser R.B.G."/>
            <person name="Fischer K.F."/>
        </authorList>
    </citation>
    <scope>NUCLEOTIDE SEQUENCE</scope>
    <source>
        <strain evidence="3">SSS_KF_BRIS2020</strain>
    </source>
</reference>
<feature type="compositionally biased region" description="Low complexity" evidence="1">
    <location>
        <begin position="98"/>
        <end position="111"/>
    </location>
</feature>
<protein>
    <recommendedName>
        <fullName evidence="2">G-protein coupled receptors family 2 profile 1 domain-containing protein</fullName>
    </recommendedName>
</protein>
<evidence type="ECO:0000313" key="5">
    <source>
        <dbReference type="Proteomes" id="UP000070412"/>
    </source>
</evidence>